<dbReference type="PROSITE" id="PS50082">
    <property type="entry name" value="WD_REPEATS_2"/>
    <property type="match status" value="1"/>
</dbReference>
<protein>
    <submittedName>
        <fullName evidence="4">Uncharacterized protein</fullName>
    </submittedName>
</protein>
<keyword evidence="1 3" id="KW-0853">WD repeat</keyword>
<evidence type="ECO:0000313" key="4">
    <source>
        <dbReference type="EMBL" id="THG11048.1"/>
    </source>
</evidence>
<dbReference type="InterPro" id="IPR045151">
    <property type="entry name" value="DCAF8"/>
</dbReference>
<dbReference type="EMBL" id="SDRB02007504">
    <property type="protein sequence ID" value="THG11048.1"/>
    <property type="molecule type" value="Genomic_DNA"/>
</dbReference>
<dbReference type="InterPro" id="IPR036322">
    <property type="entry name" value="WD40_repeat_dom_sf"/>
</dbReference>
<dbReference type="STRING" id="542762.A0A4S4E522"/>
<dbReference type="GO" id="GO:0005737">
    <property type="term" value="C:cytoplasm"/>
    <property type="evidence" value="ECO:0007669"/>
    <property type="project" value="TreeGrafter"/>
</dbReference>
<keyword evidence="2" id="KW-0677">Repeat</keyword>
<gene>
    <name evidence="4" type="ORF">TEA_023379</name>
</gene>
<dbReference type="SMART" id="SM00320">
    <property type="entry name" value="WD40"/>
    <property type="match status" value="2"/>
</dbReference>
<feature type="repeat" description="WD" evidence="3">
    <location>
        <begin position="48"/>
        <end position="80"/>
    </location>
</feature>
<dbReference type="GO" id="GO:0080008">
    <property type="term" value="C:Cul4-RING E3 ubiquitin ligase complex"/>
    <property type="evidence" value="ECO:0007669"/>
    <property type="project" value="TreeGrafter"/>
</dbReference>
<dbReference type="InterPro" id="IPR015943">
    <property type="entry name" value="WD40/YVTN_repeat-like_dom_sf"/>
</dbReference>
<comment type="caution">
    <text evidence="4">The sequence shown here is derived from an EMBL/GenBank/DDBJ whole genome shotgun (WGS) entry which is preliminary data.</text>
</comment>
<dbReference type="SUPFAM" id="SSF50978">
    <property type="entry name" value="WD40 repeat-like"/>
    <property type="match status" value="1"/>
</dbReference>
<keyword evidence="5" id="KW-1185">Reference proteome</keyword>
<accession>A0A4S4E522</accession>
<reference evidence="4 5" key="1">
    <citation type="journal article" date="2018" name="Proc. Natl. Acad. Sci. U.S.A.">
        <title>Draft genome sequence of Camellia sinensis var. sinensis provides insights into the evolution of the tea genome and tea quality.</title>
        <authorList>
            <person name="Wei C."/>
            <person name="Yang H."/>
            <person name="Wang S."/>
            <person name="Zhao J."/>
            <person name="Liu C."/>
            <person name="Gao L."/>
            <person name="Xia E."/>
            <person name="Lu Y."/>
            <person name="Tai Y."/>
            <person name="She G."/>
            <person name="Sun J."/>
            <person name="Cao H."/>
            <person name="Tong W."/>
            <person name="Gao Q."/>
            <person name="Li Y."/>
            <person name="Deng W."/>
            <person name="Jiang X."/>
            <person name="Wang W."/>
            <person name="Chen Q."/>
            <person name="Zhang S."/>
            <person name="Li H."/>
            <person name="Wu J."/>
            <person name="Wang P."/>
            <person name="Li P."/>
            <person name="Shi C."/>
            <person name="Zheng F."/>
            <person name="Jian J."/>
            <person name="Huang B."/>
            <person name="Shan D."/>
            <person name="Shi M."/>
            <person name="Fang C."/>
            <person name="Yue Y."/>
            <person name="Li F."/>
            <person name="Li D."/>
            <person name="Wei S."/>
            <person name="Han B."/>
            <person name="Jiang C."/>
            <person name="Yin Y."/>
            <person name="Xia T."/>
            <person name="Zhang Z."/>
            <person name="Bennetzen J.L."/>
            <person name="Zhao S."/>
            <person name="Wan X."/>
        </authorList>
    </citation>
    <scope>NUCLEOTIDE SEQUENCE [LARGE SCALE GENOMIC DNA]</scope>
    <source>
        <strain evidence="5">cv. Shuchazao</strain>
        <tissue evidence="4">Leaf</tissue>
    </source>
</reference>
<dbReference type="Pfam" id="PF00400">
    <property type="entry name" value="WD40"/>
    <property type="match status" value="1"/>
</dbReference>
<dbReference type="PANTHER" id="PTHR15574:SF65">
    <property type="entry name" value="TRANSDUCIN_WD40 REPEAT-LIKE SUPERFAMILY PROTEIN"/>
    <property type="match status" value="1"/>
</dbReference>
<dbReference type="Proteomes" id="UP000306102">
    <property type="component" value="Unassembled WGS sequence"/>
</dbReference>
<evidence type="ECO:0000256" key="3">
    <source>
        <dbReference type="PROSITE-ProRule" id="PRU00221"/>
    </source>
</evidence>
<dbReference type="PROSITE" id="PS50294">
    <property type="entry name" value="WD_REPEATS_REGION"/>
    <property type="match status" value="1"/>
</dbReference>
<evidence type="ECO:0000256" key="1">
    <source>
        <dbReference type="ARBA" id="ARBA00022574"/>
    </source>
</evidence>
<dbReference type="Gene3D" id="2.130.10.10">
    <property type="entry name" value="YVTN repeat-like/Quinoprotein amine dehydrogenase"/>
    <property type="match status" value="1"/>
</dbReference>
<organism evidence="4 5">
    <name type="scientific">Camellia sinensis var. sinensis</name>
    <name type="common">China tea</name>
    <dbReference type="NCBI Taxonomy" id="542762"/>
    <lineage>
        <taxon>Eukaryota</taxon>
        <taxon>Viridiplantae</taxon>
        <taxon>Streptophyta</taxon>
        <taxon>Embryophyta</taxon>
        <taxon>Tracheophyta</taxon>
        <taxon>Spermatophyta</taxon>
        <taxon>Magnoliopsida</taxon>
        <taxon>eudicotyledons</taxon>
        <taxon>Gunneridae</taxon>
        <taxon>Pentapetalae</taxon>
        <taxon>asterids</taxon>
        <taxon>Ericales</taxon>
        <taxon>Theaceae</taxon>
        <taxon>Camellia</taxon>
    </lineage>
</organism>
<evidence type="ECO:0000313" key="5">
    <source>
        <dbReference type="Proteomes" id="UP000306102"/>
    </source>
</evidence>
<sequence length="171" mass="19490">METISRDSEYGFVEMFRRETGSIHPRTFARRISASEVLVNQIDLYGKLNGHAGCINTVQFYSTGDLLVSGSDDRQVMFWNWAMKKLEFSYPSGHLDNIFQVRIMPFTDDRKTVTSSADGQAVRRFFSLESGTCSYYRYQGQLSPSMIPSRTKHESFDSFGSQAQLKLHIAA</sequence>
<dbReference type="AlphaFoldDB" id="A0A4S4E522"/>
<name>A0A4S4E522_CAMSN</name>
<dbReference type="PANTHER" id="PTHR15574">
    <property type="entry name" value="WD REPEAT DOMAIN-CONTAINING FAMILY"/>
    <property type="match status" value="1"/>
</dbReference>
<evidence type="ECO:0000256" key="2">
    <source>
        <dbReference type="ARBA" id="ARBA00022737"/>
    </source>
</evidence>
<proteinExistence type="predicted"/>
<dbReference type="InterPro" id="IPR001680">
    <property type="entry name" value="WD40_rpt"/>
</dbReference>